<evidence type="ECO:0000256" key="2">
    <source>
        <dbReference type="ARBA" id="ARBA00023043"/>
    </source>
</evidence>
<keyword evidence="5" id="KW-1185">Reference proteome</keyword>
<gene>
    <name evidence="4" type="ORF">CSUI_007596</name>
</gene>
<dbReference type="InterPro" id="IPR002110">
    <property type="entry name" value="Ankyrin_rpt"/>
</dbReference>
<protein>
    <submittedName>
        <fullName evidence="4">Ankyrin repeat-containing protein</fullName>
    </submittedName>
</protein>
<dbReference type="Proteomes" id="UP000221165">
    <property type="component" value="Unassembled WGS sequence"/>
</dbReference>
<dbReference type="GO" id="GO:0005634">
    <property type="term" value="C:nucleus"/>
    <property type="evidence" value="ECO:0007669"/>
    <property type="project" value="TreeGrafter"/>
</dbReference>
<dbReference type="Pfam" id="PF00023">
    <property type="entry name" value="Ank"/>
    <property type="match status" value="1"/>
</dbReference>
<keyword evidence="2 3" id="KW-0040">ANK repeat</keyword>
<dbReference type="InterPro" id="IPR050663">
    <property type="entry name" value="Ankyrin-SOCS_Box"/>
</dbReference>
<dbReference type="Pfam" id="PF12796">
    <property type="entry name" value="Ank_2"/>
    <property type="match status" value="1"/>
</dbReference>
<sequence>MKLCCAGGGKKAGVDQWSDLSSAAYTGNVSRMMQQLNSGISINTTDENGLTPMHRAAQSGSFEAMQFLLKHGANPRSLAKNGDTPLHIAAFHRNAQVVRYLLETDAKKDINKQNTDHGMTPLHVAVYRGSPEIVDLLLGAGADPDILAKGQTAVNLAEFWDRQESQGRSSPSAKHHDTLVLLQSRLRKETM</sequence>
<name>A0A2C6KM31_9APIC</name>
<dbReference type="RefSeq" id="XP_067920283.1">
    <property type="nucleotide sequence ID" value="XM_068067741.1"/>
</dbReference>
<feature type="repeat" description="ANK" evidence="3">
    <location>
        <begin position="81"/>
        <end position="113"/>
    </location>
</feature>
<accession>A0A2C6KM31</accession>
<dbReference type="PROSITE" id="PS50297">
    <property type="entry name" value="ANK_REP_REGION"/>
    <property type="match status" value="3"/>
</dbReference>
<feature type="repeat" description="ANK" evidence="3">
    <location>
        <begin position="48"/>
        <end position="80"/>
    </location>
</feature>
<dbReference type="OrthoDB" id="285735at2759"/>
<comment type="caution">
    <text evidence="4">The sequence shown here is derived from an EMBL/GenBank/DDBJ whole genome shotgun (WGS) entry which is preliminary data.</text>
</comment>
<reference evidence="4 5" key="1">
    <citation type="journal article" date="2017" name="Int. J. Parasitol.">
        <title>The genome of the protozoan parasite Cystoisospora suis and a reverse vaccinology approach to identify vaccine candidates.</title>
        <authorList>
            <person name="Palmieri N."/>
            <person name="Shrestha A."/>
            <person name="Ruttkowski B."/>
            <person name="Beck T."/>
            <person name="Vogl C."/>
            <person name="Tomley F."/>
            <person name="Blake D.P."/>
            <person name="Joachim A."/>
        </authorList>
    </citation>
    <scope>NUCLEOTIDE SEQUENCE [LARGE SCALE GENOMIC DNA]</scope>
    <source>
        <strain evidence="4 5">Wien I</strain>
    </source>
</reference>
<dbReference type="PANTHER" id="PTHR24193">
    <property type="entry name" value="ANKYRIN REPEAT PROTEIN"/>
    <property type="match status" value="1"/>
</dbReference>
<evidence type="ECO:0000313" key="5">
    <source>
        <dbReference type="Proteomes" id="UP000221165"/>
    </source>
</evidence>
<dbReference type="Gene3D" id="1.25.40.20">
    <property type="entry name" value="Ankyrin repeat-containing domain"/>
    <property type="match status" value="1"/>
</dbReference>
<dbReference type="GO" id="GO:0045944">
    <property type="term" value="P:positive regulation of transcription by RNA polymerase II"/>
    <property type="evidence" value="ECO:0007669"/>
    <property type="project" value="TreeGrafter"/>
</dbReference>
<dbReference type="AlphaFoldDB" id="A0A2C6KM31"/>
<dbReference type="PROSITE" id="PS50088">
    <property type="entry name" value="ANK_REPEAT"/>
    <property type="match status" value="3"/>
</dbReference>
<proteinExistence type="predicted"/>
<dbReference type="SUPFAM" id="SSF48403">
    <property type="entry name" value="Ankyrin repeat"/>
    <property type="match status" value="1"/>
</dbReference>
<dbReference type="GeneID" id="94430952"/>
<dbReference type="EMBL" id="MIGC01004049">
    <property type="protein sequence ID" value="PHJ18577.1"/>
    <property type="molecule type" value="Genomic_DNA"/>
</dbReference>
<dbReference type="SMART" id="SM00248">
    <property type="entry name" value="ANK"/>
    <property type="match status" value="3"/>
</dbReference>
<evidence type="ECO:0000313" key="4">
    <source>
        <dbReference type="EMBL" id="PHJ18577.1"/>
    </source>
</evidence>
<dbReference type="GO" id="GO:0000976">
    <property type="term" value="F:transcription cis-regulatory region binding"/>
    <property type="evidence" value="ECO:0007669"/>
    <property type="project" value="TreeGrafter"/>
</dbReference>
<feature type="repeat" description="ANK" evidence="3">
    <location>
        <begin position="117"/>
        <end position="149"/>
    </location>
</feature>
<organism evidence="4 5">
    <name type="scientific">Cystoisospora suis</name>
    <dbReference type="NCBI Taxonomy" id="483139"/>
    <lineage>
        <taxon>Eukaryota</taxon>
        <taxon>Sar</taxon>
        <taxon>Alveolata</taxon>
        <taxon>Apicomplexa</taxon>
        <taxon>Conoidasida</taxon>
        <taxon>Coccidia</taxon>
        <taxon>Eucoccidiorida</taxon>
        <taxon>Eimeriorina</taxon>
        <taxon>Sarcocystidae</taxon>
        <taxon>Cystoisospora</taxon>
    </lineage>
</organism>
<keyword evidence="1" id="KW-0677">Repeat</keyword>
<dbReference type="PRINTS" id="PR01415">
    <property type="entry name" value="ANKYRIN"/>
</dbReference>
<evidence type="ECO:0000256" key="3">
    <source>
        <dbReference type="PROSITE-ProRule" id="PRU00023"/>
    </source>
</evidence>
<dbReference type="VEuPathDB" id="ToxoDB:CSUI_007596"/>
<dbReference type="PANTHER" id="PTHR24193:SF121">
    <property type="entry name" value="ADA2A-CONTAINING COMPLEX COMPONENT 3, ISOFORM D"/>
    <property type="match status" value="1"/>
</dbReference>
<evidence type="ECO:0000256" key="1">
    <source>
        <dbReference type="ARBA" id="ARBA00022737"/>
    </source>
</evidence>
<dbReference type="InterPro" id="IPR036770">
    <property type="entry name" value="Ankyrin_rpt-contain_sf"/>
</dbReference>